<dbReference type="Proteomes" id="UP000070226">
    <property type="component" value="Unassembled WGS sequence"/>
</dbReference>
<comment type="caution">
    <text evidence="1">The sequence shown here is derived from an EMBL/GenBank/DDBJ whole genome shotgun (WGS) entry which is preliminary data.</text>
</comment>
<organism evidence="1">
    <name type="scientific">Veillonella atypica</name>
    <dbReference type="NCBI Taxonomy" id="39777"/>
    <lineage>
        <taxon>Bacteria</taxon>
        <taxon>Bacillati</taxon>
        <taxon>Bacillota</taxon>
        <taxon>Negativicutes</taxon>
        <taxon>Veillonellales</taxon>
        <taxon>Veillonellaceae</taxon>
        <taxon>Veillonella</taxon>
    </lineage>
</organism>
<dbReference type="EMBL" id="LRQT01000020">
    <property type="protein sequence ID" value="KXA64714.1"/>
    <property type="molecule type" value="Genomic_DNA"/>
</dbReference>
<gene>
    <name evidence="1" type="ORF">HMPREF3233_00839</name>
</gene>
<proteinExistence type="predicted"/>
<sequence length="42" mass="4779">MITGSGIYLITLPRLAMLINNSSIYTSLRCNSTSYSKRHSQW</sequence>
<reference evidence="1 2" key="1">
    <citation type="submission" date="2016-01" db="EMBL/GenBank/DDBJ databases">
        <authorList>
            <person name="Oliw E.H."/>
        </authorList>
    </citation>
    <scope>NUCLEOTIDE SEQUENCE [LARGE SCALE GENOMIC DNA]</scope>
    <source>
        <strain evidence="1 2">CMW7756B</strain>
    </source>
</reference>
<evidence type="ECO:0000313" key="2">
    <source>
        <dbReference type="Proteomes" id="UP000070226"/>
    </source>
</evidence>
<protein>
    <submittedName>
        <fullName evidence="1">Uncharacterized protein</fullName>
    </submittedName>
</protein>
<evidence type="ECO:0000313" key="1">
    <source>
        <dbReference type="EMBL" id="KXA64714.1"/>
    </source>
</evidence>
<name>A0A133S5B4_9FIRM</name>
<dbReference type="PATRIC" id="fig|39777.7.peg.825"/>
<accession>A0A133S5B4</accession>
<dbReference type="AlphaFoldDB" id="A0A133S5B4"/>